<evidence type="ECO:0000259" key="5">
    <source>
        <dbReference type="SMART" id="SM00709"/>
    </source>
</evidence>
<dbReference type="FunFam" id="2.60.120.1040:FF:000008">
    <property type="entry name" value="Zn finger containing protein"/>
    <property type="match status" value="1"/>
</dbReference>
<keyword evidence="3" id="KW-0863">Zinc-finger</keyword>
<proteinExistence type="inferred from homology"/>
<gene>
    <name evidence="6" type="ORF">ANME2D_02598</name>
</gene>
<keyword evidence="2" id="KW-0479">Metal-binding</keyword>
<evidence type="ECO:0000313" key="7">
    <source>
        <dbReference type="Proteomes" id="UP000027153"/>
    </source>
</evidence>
<reference evidence="6 7" key="1">
    <citation type="journal article" date="2013" name="Nature">
        <title>Anaerobic oxidation of methane coupled to nitrate reduction in a novel archaeal lineage.</title>
        <authorList>
            <person name="Haroon M.F."/>
            <person name="Hu S."/>
            <person name="Shi Y."/>
            <person name="Imelfort M."/>
            <person name="Keller J."/>
            <person name="Hugenholtz P."/>
            <person name="Yuan Z."/>
            <person name="Tyson G.W."/>
        </authorList>
    </citation>
    <scope>NUCLEOTIDE SEQUENCE [LARGE SCALE GENOMIC DNA]</scope>
    <source>
        <strain evidence="6 7">ANME-2d</strain>
    </source>
</reference>
<dbReference type="AlphaFoldDB" id="A0A062UZI7"/>
<comment type="similarity">
    <text evidence="1">Belongs to the ZPR1 family.</text>
</comment>
<keyword evidence="7" id="KW-1185">Reference proteome</keyword>
<evidence type="ECO:0000256" key="2">
    <source>
        <dbReference type="ARBA" id="ARBA00022723"/>
    </source>
</evidence>
<evidence type="ECO:0000256" key="4">
    <source>
        <dbReference type="ARBA" id="ARBA00022833"/>
    </source>
</evidence>
<dbReference type="EMBL" id="JMIY01000007">
    <property type="protein sequence ID" value="KCZ70577.1"/>
    <property type="molecule type" value="Genomic_DNA"/>
</dbReference>
<dbReference type="SMART" id="SM00709">
    <property type="entry name" value="Zpr1"/>
    <property type="match status" value="1"/>
</dbReference>
<evidence type="ECO:0000313" key="6">
    <source>
        <dbReference type="EMBL" id="KCZ70577.1"/>
    </source>
</evidence>
<evidence type="ECO:0000256" key="3">
    <source>
        <dbReference type="ARBA" id="ARBA00022771"/>
    </source>
</evidence>
<dbReference type="PANTHER" id="PTHR10876">
    <property type="entry name" value="ZINC FINGER PROTEIN ZPR1"/>
    <property type="match status" value="1"/>
</dbReference>
<dbReference type="GO" id="GO:0008270">
    <property type="term" value="F:zinc ion binding"/>
    <property type="evidence" value="ECO:0007669"/>
    <property type="project" value="UniProtKB-KW"/>
</dbReference>
<organism evidence="6 7">
    <name type="scientific">Candidatus Methanoperedens nitratireducens</name>
    <dbReference type="NCBI Taxonomy" id="1392998"/>
    <lineage>
        <taxon>Archaea</taxon>
        <taxon>Methanobacteriati</taxon>
        <taxon>Methanobacteriota</taxon>
        <taxon>Stenosarchaea group</taxon>
        <taxon>Methanomicrobia</taxon>
        <taxon>Methanosarcinales</taxon>
        <taxon>ANME-2 cluster</taxon>
        <taxon>Candidatus Methanoperedentaceae</taxon>
        <taxon>Candidatus Methanoperedens</taxon>
    </lineage>
</organism>
<dbReference type="InterPro" id="IPR004470">
    <property type="entry name" value="ZPR1-like_arc"/>
</dbReference>
<dbReference type="InterPro" id="IPR042451">
    <property type="entry name" value="ZPR1_A/B_dom"/>
</dbReference>
<dbReference type="InterPro" id="IPR004457">
    <property type="entry name" value="Znf_ZPR1"/>
</dbReference>
<keyword evidence="4" id="KW-0862">Zinc</keyword>
<dbReference type="PATRIC" id="fig|1392998.3.peg.2900"/>
<dbReference type="NCBIfam" id="TIGR00340">
    <property type="entry name" value="zpr1_rel"/>
    <property type="match status" value="1"/>
</dbReference>
<dbReference type="InterPro" id="IPR042452">
    <property type="entry name" value="ZPR1_Znf1/2"/>
</dbReference>
<feature type="domain" description="Zinc finger ZPR1-type" evidence="5">
    <location>
        <begin position="12"/>
        <end position="165"/>
    </location>
</feature>
<dbReference type="Gene3D" id="2.60.120.1040">
    <property type="entry name" value="ZPR1, A/B domain"/>
    <property type="match status" value="1"/>
</dbReference>
<dbReference type="Gene3D" id="2.20.25.420">
    <property type="entry name" value="ZPR1, zinc finger domain"/>
    <property type="match status" value="1"/>
</dbReference>
<dbReference type="Pfam" id="PF22794">
    <property type="entry name" value="jr-ZPR1"/>
    <property type="match status" value="1"/>
</dbReference>
<dbReference type="PANTHER" id="PTHR10876:SF0">
    <property type="entry name" value="ZINC FINGER PROTEIN ZPR1"/>
    <property type="match status" value="1"/>
</dbReference>
<sequence>MNAEYPLLITRNACPLCSRELVTNWVPHNIPFFGDVMHITSICECGFRYSDTLILTQREPVHYELNVKSQDDLNARVVRSTSGTIRIPELGIDIEPGSASESFISNIEGVLDRVKDILEMVTRWGEKEKTECAEQLLSLIEKTGAGEYEITVIIEDPMGNSAIIAKNAIRRKLTDEEAEHLRTGTVIFEKEALP</sequence>
<dbReference type="InterPro" id="IPR056180">
    <property type="entry name" value="ZPR1_jr_dom"/>
</dbReference>
<dbReference type="NCBIfam" id="TIGR00310">
    <property type="entry name" value="ZPR1_znf"/>
    <property type="match status" value="1"/>
</dbReference>
<name>A0A062UZI7_9EURY</name>
<dbReference type="InterPro" id="IPR040141">
    <property type="entry name" value="ZPR1"/>
</dbReference>
<comment type="caution">
    <text evidence="6">The sequence shown here is derived from an EMBL/GenBank/DDBJ whole genome shotgun (WGS) entry which is preliminary data.</text>
</comment>
<dbReference type="OrthoDB" id="14924at2157"/>
<dbReference type="Proteomes" id="UP000027153">
    <property type="component" value="Unassembled WGS sequence"/>
</dbReference>
<evidence type="ECO:0000256" key="1">
    <source>
        <dbReference type="ARBA" id="ARBA00008354"/>
    </source>
</evidence>
<protein>
    <submittedName>
        <fullName evidence="6">ZPR1-related zinc finger protein</fullName>
    </submittedName>
</protein>
<accession>A0A062UZI7</accession>